<dbReference type="EMBL" id="UINC01052381">
    <property type="protein sequence ID" value="SVB67646.1"/>
    <property type="molecule type" value="Genomic_DNA"/>
</dbReference>
<reference evidence="1" key="1">
    <citation type="submission" date="2018-05" db="EMBL/GenBank/DDBJ databases">
        <authorList>
            <person name="Lanie J.A."/>
            <person name="Ng W.-L."/>
            <person name="Kazmierczak K.M."/>
            <person name="Andrzejewski T.M."/>
            <person name="Davidsen T.M."/>
            <person name="Wayne K.J."/>
            <person name="Tettelin H."/>
            <person name="Glass J.I."/>
            <person name="Rusch D."/>
            <person name="Podicherti R."/>
            <person name="Tsui H.-C.T."/>
            <person name="Winkler M.E."/>
        </authorList>
    </citation>
    <scope>NUCLEOTIDE SEQUENCE</scope>
</reference>
<dbReference type="AlphaFoldDB" id="A0A382FX36"/>
<feature type="non-terminal residue" evidence="1">
    <location>
        <position position="24"/>
    </location>
</feature>
<name>A0A382FX36_9ZZZZ</name>
<accession>A0A382FX36</accession>
<protein>
    <submittedName>
        <fullName evidence="1">Uncharacterized protein</fullName>
    </submittedName>
</protein>
<evidence type="ECO:0000313" key="1">
    <source>
        <dbReference type="EMBL" id="SVB67646.1"/>
    </source>
</evidence>
<proteinExistence type="predicted"/>
<organism evidence="1">
    <name type="scientific">marine metagenome</name>
    <dbReference type="NCBI Taxonomy" id="408172"/>
    <lineage>
        <taxon>unclassified sequences</taxon>
        <taxon>metagenomes</taxon>
        <taxon>ecological metagenomes</taxon>
    </lineage>
</organism>
<gene>
    <name evidence="1" type="ORF">METZ01_LOCUS220500</name>
</gene>
<sequence length="24" mass="2756">MTFIPVSLALLHLNIFGFNPRKAR</sequence>